<dbReference type="GO" id="GO:0004190">
    <property type="term" value="F:aspartic-type endopeptidase activity"/>
    <property type="evidence" value="ECO:0007669"/>
    <property type="project" value="InterPro"/>
</dbReference>
<dbReference type="RefSeq" id="WP_206582734.1">
    <property type="nucleotide sequence ID" value="NZ_JAFJZZ010000005.1"/>
</dbReference>
<keyword evidence="2" id="KW-0472">Membrane</keyword>
<sequence length="248" mass="28064">MTFIYILYKIDLILYKGGIQHCQQGKLRIGSMLYLLPFIVIGLIASFILLTLFNRIPIAWFCDYDEKEPDTSYKKQLQVLHWLLPFTLFLAFCFYFLLAHYSFHKALLLFFVICILIHVSLSDLLYRIIPDQHVIALVVLGVLCILLEGPSFTFHFISALIGGSLYLLVAFIGLLFKQQDAIGFGDVKLMTALGFITGVYNILSIFVLTTLLSTLFLIAGLLARQISLQSLLPLAPFISIASIIQFLL</sequence>
<dbReference type="Proteomes" id="UP000664545">
    <property type="component" value="Unassembled WGS sequence"/>
</dbReference>
<dbReference type="GO" id="GO:0006465">
    <property type="term" value="P:signal peptide processing"/>
    <property type="evidence" value="ECO:0007669"/>
    <property type="project" value="TreeGrafter"/>
</dbReference>
<protein>
    <submittedName>
        <fullName evidence="4">Prepilin peptidase</fullName>
    </submittedName>
</protein>
<evidence type="ECO:0000259" key="3">
    <source>
        <dbReference type="Pfam" id="PF01478"/>
    </source>
</evidence>
<accession>A0A939IHK4</accession>
<reference evidence="4" key="1">
    <citation type="submission" date="2021-02" db="EMBL/GenBank/DDBJ databases">
        <title>Abyssanaerobacter marinus gen.nov., sp., nov, anaerobic bacterium isolated from the Onnuri vent field of Indian Ocean and suggestion of Mogibacteriaceae fam. nov., and proposal of reclassification of ambiguous this family's genus member.</title>
        <authorList>
            <person name="Kim Y.J."/>
            <person name="Yang J.-A."/>
        </authorList>
    </citation>
    <scope>NUCLEOTIDE SEQUENCE</scope>
    <source>
        <strain evidence="4">DSM 2634</strain>
    </source>
</reference>
<feature type="transmembrane region" description="Helical" evidence="2">
    <location>
        <begin position="106"/>
        <end position="126"/>
    </location>
</feature>
<keyword evidence="2" id="KW-1133">Transmembrane helix</keyword>
<evidence type="ECO:0000313" key="5">
    <source>
        <dbReference type="Proteomes" id="UP000664545"/>
    </source>
</evidence>
<feature type="transmembrane region" description="Helical" evidence="2">
    <location>
        <begin position="33"/>
        <end position="53"/>
    </location>
</feature>
<feature type="transmembrane region" description="Helical" evidence="2">
    <location>
        <begin position="156"/>
        <end position="176"/>
    </location>
</feature>
<dbReference type="Pfam" id="PF01478">
    <property type="entry name" value="Peptidase_A24"/>
    <property type="match status" value="1"/>
</dbReference>
<dbReference type="EMBL" id="JAFJZZ010000005">
    <property type="protein sequence ID" value="MBN7773892.1"/>
    <property type="molecule type" value="Genomic_DNA"/>
</dbReference>
<dbReference type="PANTHER" id="PTHR30487">
    <property type="entry name" value="TYPE 4 PREPILIN-LIKE PROTEINS LEADER PEPTIDE-PROCESSING ENZYME"/>
    <property type="match status" value="1"/>
</dbReference>
<keyword evidence="5" id="KW-1185">Reference proteome</keyword>
<keyword evidence="2" id="KW-0812">Transmembrane</keyword>
<organism evidence="4 5">
    <name type="scientific">Clostridium aminobutyricum</name>
    <dbReference type="NCBI Taxonomy" id="33953"/>
    <lineage>
        <taxon>Bacteria</taxon>
        <taxon>Bacillati</taxon>
        <taxon>Bacillota</taxon>
        <taxon>Clostridia</taxon>
        <taxon>Eubacteriales</taxon>
        <taxon>Clostridiaceae</taxon>
        <taxon>Clostridium</taxon>
    </lineage>
</organism>
<feature type="transmembrane region" description="Helical" evidence="2">
    <location>
        <begin position="132"/>
        <end position="149"/>
    </location>
</feature>
<evidence type="ECO:0000256" key="2">
    <source>
        <dbReference type="SAM" id="Phobius"/>
    </source>
</evidence>
<comment type="caution">
    <text evidence="4">The sequence shown here is derived from an EMBL/GenBank/DDBJ whole genome shotgun (WGS) entry which is preliminary data.</text>
</comment>
<dbReference type="InterPro" id="IPR000045">
    <property type="entry name" value="Prepilin_IV_endopep_pep"/>
</dbReference>
<comment type="similarity">
    <text evidence="1">Belongs to the peptidase A24 family.</text>
</comment>
<feature type="transmembrane region" description="Helical" evidence="2">
    <location>
        <begin position="230"/>
        <end position="247"/>
    </location>
</feature>
<dbReference type="Gene3D" id="1.20.120.1220">
    <property type="match status" value="1"/>
</dbReference>
<feature type="transmembrane region" description="Helical" evidence="2">
    <location>
        <begin position="196"/>
        <end position="223"/>
    </location>
</feature>
<evidence type="ECO:0000313" key="4">
    <source>
        <dbReference type="EMBL" id="MBN7773892.1"/>
    </source>
</evidence>
<dbReference type="GO" id="GO:0005886">
    <property type="term" value="C:plasma membrane"/>
    <property type="evidence" value="ECO:0007669"/>
    <property type="project" value="TreeGrafter"/>
</dbReference>
<dbReference type="AlphaFoldDB" id="A0A939IHK4"/>
<gene>
    <name evidence="4" type="ORF">JYB65_11010</name>
</gene>
<name>A0A939IHK4_CLOAM</name>
<feature type="domain" description="Prepilin type IV endopeptidase peptidase" evidence="3">
    <location>
        <begin position="111"/>
        <end position="218"/>
    </location>
</feature>
<proteinExistence type="inferred from homology"/>
<feature type="transmembrane region" description="Helical" evidence="2">
    <location>
        <begin position="79"/>
        <end position="99"/>
    </location>
</feature>
<dbReference type="PANTHER" id="PTHR30487:SF0">
    <property type="entry name" value="PREPILIN LEADER PEPTIDASE_N-METHYLTRANSFERASE-RELATED"/>
    <property type="match status" value="1"/>
</dbReference>
<dbReference type="InterPro" id="IPR050882">
    <property type="entry name" value="Prepilin_peptidase/N-MTase"/>
</dbReference>
<evidence type="ECO:0000256" key="1">
    <source>
        <dbReference type="ARBA" id="ARBA00005801"/>
    </source>
</evidence>